<evidence type="ECO:0000313" key="1">
    <source>
        <dbReference type="EMBL" id="MBS2209850.1"/>
    </source>
</evidence>
<sequence>MNRLTLTFCATVLTGALTFAQTIDYSGPVSTAMGFTKVFDNSSMSGLNNVANLASFEHYAVGAAYQMRFNMDELSSRAATLVAPNRFGTFGGVIFQSGYSKSNYSRYAFSYSRLFGERVSAGLQFNYLTHQIEGADPANSFYTSLGLNFLISEQWAVGVFIQNPEQSELSYQSTSYAIPVLFNAGCRWHPTSHFTLIVEAEKQLERNLIYKTGIQFSFNERLFARGGIKSNPVEMTFGGGVRFAGFFIDAGFAHHQQLGMTSGVGLSYSFNRKHP</sequence>
<organism evidence="1 2">
    <name type="scientific">Carboxylicivirga mesophila</name>
    <dbReference type="NCBI Taxonomy" id="1166478"/>
    <lineage>
        <taxon>Bacteria</taxon>
        <taxon>Pseudomonadati</taxon>
        <taxon>Bacteroidota</taxon>
        <taxon>Bacteroidia</taxon>
        <taxon>Marinilabiliales</taxon>
        <taxon>Marinilabiliaceae</taxon>
        <taxon>Carboxylicivirga</taxon>
    </lineage>
</organism>
<dbReference type="RefSeq" id="WP_212223707.1">
    <property type="nucleotide sequence ID" value="NZ_JAGUCN010000001.1"/>
</dbReference>
<proteinExistence type="predicted"/>
<keyword evidence="2" id="KW-1185">Reference proteome</keyword>
<reference evidence="1 2" key="1">
    <citation type="journal article" date="2014" name="Int. J. Syst. Evol. Microbiol.">
        <title>Carboxylicivirga gen. nov. in the family Marinilabiliaceae with two novel species, Carboxylicivirga mesophila sp. nov. and Carboxylicivirga taeanensis sp. nov., and reclassification of Cytophaga fermentans as Saccharicrinis fermentans gen. nov., comb. nov.</title>
        <authorList>
            <person name="Yang S.H."/>
            <person name="Seo H.S."/>
            <person name="Woo J.H."/>
            <person name="Oh H.M."/>
            <person name="Jang H."/>
            <person name="Lee J.H."/>
            <person name="Kim S.J."/>
            <person name="Kwon K.K."/>
        </authorList>
    </citation>
    <scope>NUCLEOTIDE SEQUENCE [LARGE SCALE GENOMIC DNA]</scope>
    <source>
        <strain evidence="1 2">JCM 18290</strain>
    </source>
</reference>
<protein>
    <submittedName>
        <fullName evidence="1">Uncharacterized protein</fullName>
    </submittedName>
</protein>
<gene>
    <name evidence="1" type="ORF">KEM09_00435</name>
</gene>
<comment type="caution">
    <text evidence="1">The sequence shown here is derived from an EMBL/GenBank/DDBJ whole genome shotgun (WGS) entry which is preliminary data.</text>
</comment>
<evidence type="ECO:0000313" key="2">
    <source>
        <dbReference type="Proteomes" id="UP000721861"/>
    </source>
</evidence>
<name>A0ABS5K498_9BACT</name>
<accession>A0ABS5K498</accession>
<dbReference type="EMBL" id="JAGUCN010000001">
    <property type="protein sequence ID" value="MBS2209850.1"/>
    <property type="molecule type" value="Genomic_DNA"/>
</dbReference>
<dbReference type="Proteomes" id="UP000721861">
    <property type="component" value="Unassembled WGS sequence"/>
</dbReference>